<dbReference type="InterPro" id="IPR006311">
    <property type="entry name" value="TAT_signal"/>
</dbReference>
<dbReference type="NCBIfam" id="TIGR01409">
    <property type="entry name" value="TAT_signal_seq"/>
    <property type="match status" value="1"/>
</dbReference>
<dbReference type="OrthoDB" id="2496562at2"/>
<dbReference type="AlphaFoldDB" id="A0A3B0AJ97"/>
<dbReference type="SMART" id="SM00710">
    <property type="entry name" value="PbH1"/>
    <property type="match status" value="9"/>
</dbReference>
<reference evidence="3 4" key="1">
    <citation type="journal article" date="2007" name="Int. J. Syst. Evol. Microbiol.">
        <title>Paenibacillus ginsengarvi sp. nov., isolated from soil from ginseng cultivation.</title>
        <authorList>
            <person name="Yoon M.H."/>
            <person name="Ten L.N."/>
            <person name="Im W.T."/>
        </authorList>
    </citation>
    <scope>NUCLEOTIDE SEQUENCE [LARGE SCALE GENOMIC DNA]</scope>
    <source>
        <strain evidence="3 4">KCTC 13059</strain>
    </source>
</reference>
<organism evidence="3 4">
    <name type="scientific">Paenibacillus ginsengarvi</name>
    <dbReference type="NCBI Taxonomy" id="400777"/>
    <lineage>
        <taxon>Bacteria</taxon>
        <taxon>Bacillati</taxon>
        <taxon>Bacillota</taxon>
        <taxon>Bacilli</taxon>
        <taxon>Bacillales</taxon>
        <taxon>Paenibacillaceae</taxon>
        <taxon>Paenibacillus</taxon>
    </lineage>
</organism>
<feature type="region of interest" description="Disordered" evidence="1">
    <location>
        <begin position="1"/>
        <end position="22"/>
    </location>
</feature>
<protein>
    <submittedName>
        <fullName evidence="3">Twin-arginine translocation signal domain-containing protein</fullName>
    </submittedName>
</protein>
<sequence>MLNEKMEQQEGKGLDKEQPEELGIHVSRRKLLTAFGMAGAAIAAGSMLPGPSTAYGKEGASVAESVYEELHGKGKVPQLKAADLIIATTIAELRANSDPDPKFLYFIRDKGQEGHFYVDPADTTSVDNTGTILMAASGARLKRMMIDDSIDVRWFGAKGNGTADDTAATLGAIGYVSSAFPQGGVLYFPNGKYRVTDGFTLTGQKVSFRGDKAEIFLDNSSDIITVLTFLGCTDFFVEGIKISSSKTTKLHSKQAHGIFIKDSGKFKLKNLDISYRTDAIHIQSCDNFTLEGSDVYYLGEEGIRIGGSRNWRVAGNRIHHHNGDGILLKHAGASEGMYNGEIIGNFLYDGVNTFGLTSTIGGGVTCNEEVTGTAERNIHNLVISGNTFKNLRYGIGLTSITNFTISGNTIQNVKTAGIRMDNSNVNNPSHNPGGESAITGNTVENVTDGEGIQFATNQAIVEKVSITGNHVRWVTHAVTQYPGIAASNAVVSGNMVSDCKILLQASNCTITGNRFLQGGFSSSDAGSNAIKLFESFVFTGNTFEDTKGHIGIGSGSGVMSGNSIKTGSNFCAILLRNNPSGNVYVMNNSFECPNTLKNIAYDPTVTPSGSGKISCDFTLARAIQRYDAAIPADGSYTPLSIIWNKDVGKGKPLGHVCITGGTPGVWAPFGYIGSVKNGTVTISALTDSVIVAHGMGLLPSYVSPTPLGNTGHLWITDMTTTHFTIRCSAAPTADTLILWEAKA</sequence>
<feature type="domain" description="Right handed beta helix" evidence="2">
    <location>
        <begin position="256"/>
        <end position="427"/>
    </location>
</feature>
<evidence type="ECO:0000313" key="3">
    <source>
        <dbReference type="EMBL" id="RKN60749.1"/>
    </source>
</evidence>
<dbReference type="EMBL" id="RBAH01000057">
    <property type="protein sequence ID" value="RKN60749.1"/>
    <property type="molecule type" value="Genomic_DNA"/>
</dbReference>
<evidence type="ECO:0000313" key="4">
    <source>
        <dbReference type="Proteomes" id="UP000282311"/>
    </source>
</evidence>
<comment type="caution">
    <text evidence="3">The sequence shown here is derived from an EMBL/GenBank/DDBJ whole genome shotgun (WGS) entry which is preliminary data.</text>
</comment>
<dbReference type="InterPro" id="IPR019546">
    <property type="entry name" value="TAT_signal_bac_arc"/>
</dbReference>
<dbReference type="Pfam" id="PF13229">
    <property type="entry name" value="Beta_helix"/>
    <property type="match status" value="1"/>
</dbReference>
<dbReference type="Gene3D" id="2.160.20.10">
    <property type="entry name" value="Single-stranded right-handed beta-helix, Pectin lyase-like"/>
    <property type="match status" value="1"/>
</dbReference>
<dbReference type="InterPro" id="IPR039448">
    <property type="entry name" value="Beta_helix"/>
</dbReference>
<gene>
    <name evidence="3" type="ORF">D7M11_35815</name>
</gene>
<accession>A0A3B0AJ97</accession>
<dbReference type="InterPro" id="IPR006626">
    <property type="entry name" value="PbH1"/>
</dbReference>
<evidence type="ECO:0000259" key="2">
    <source>
        <dbReference type="Pfam" id="PF13229"/>
    </source>
</evidence>
<dbReference type="PROSITE" id="PS51318">
    <property type="entry name" value="TAT"/>
    <property type="match status" value="1"/>
</dbReference>
<evidence type="ECO:0000256" key="1">
    <source>
        <dbReference type="SAM" id="MobiDB-lite"/>
    </source>
</evidence>
<dbReference type="Proteomes" id="UP000282311">
    <property type="component" value="Unassembled WGS sequence"/>
</dbReference>
<keyword evidence="4" id="KW-1185">Reference proteome</keyword>
<dbReference type="InterPro" id="IPR012334">
    <property type="entry name" value="Pectin_lyas_fold"/>
</dbReference>
<dbReference type="InterPro" id="IPR011050">
    <property type="entry name" value="Pectin_lyase_fold/virulence"/>
</dbReference>
<proteinExistence type="predicted"/>
<name>A0A3B0AJ97_9BACL</name>
<dbReference type="SUPFAM" id="SSF51126">
    <property type="entry name" value="Pectin lyase-like"/>
    <property type="match status" value="2"/>
</dbReference>
<dbReference type="RefSeq" id="WP_120752058.1">
    <property type="nucleotide sequence ID" value="NZ_RBAH01000057.1"/>
</dbReference>